<dbReference type="Pfam" id="PF05402">
    <property type="entry name" value="PqqD"/>
    <property type="match status" value="1"/>
</dbReference>
<dbReference type="InterPro" id="IPR008792">
    <property type="entry name" value="PQQD"/>
</dbReference>
<accession>A0A8I0ACS2</accession>
<sequence length="104" mass="12380">MDKIPCINLNYTWEQSPDGIIVIEMPHTGFYHKIAQKYFHKPKKSHIRLDRYGSTLWVHINGDNTVFNLVSIMEEQFPEEAPDMLKRVIAFLETLERVRFIYLL</sequence>
<dbReference type="Gene3D" id="1.10.10.1150">
    <property type="entry name" value="Coenzyme PQQ synthesis protein D (PqqD)"/>
    <property type="match status" value="1"/>
</dbReference>
<comment type="caution">
    <text evidence="1">The sequence shown here is derived from an EMBL/GenBank/DDBJ whole genome shotgun (WGS) entry which is preliminary data.</text>
</comment>
<evidence type="ECO:0000313" key="1">
    <source>
        <dbReference type="EMBL" id="MBC5661348.1"/>
    </source>
</evidence>
<dbReference type="AlphaFoldDB" id="A0A8I0ACS2"/>
<dbReference type="EMBL" id="JACOOX010000001">
    <property type="protein sequence ID" value="MBC5661348.1"/>
    <property type="molecule type" value="Genomic_DNA"/>
</dbReference>
<dbReference type="InterPro" id="IPR041881">
    <property type="entry name" value="PqqD_sf"/>
</dbReference>
<keyword evidence="2" id="KW-1185">Reference proteome</keyword>
<dbReference type="RefSeq" id="WP_173784022.1">
    <property type="nucleotide sequence ID" value="NZ_JACOOX010000001.1"/>
</dbReference>
<evidence type="ECO:0000313" key="2">
    <source>
        <dbReference type="Proteomes" id="UP000615234"/>
    </source>
</evidence>
<dbReference type="Proteomes" id="UP000615234">
    <property type="component" value="Unassembled WGS sequence"/>
</dbReference>
<organism evidence="1 2">
    <name type="scientific">Coprococcus hominis</name>
    <name type="common">ex Liu et al. 2022</name>
    <dbReference type="NCBI Taxonomy" id="2763039"/>
    <lineage>
        <taxon>Bacteria</taxon>
        <taxon>Bacillati</taxon>
        <taxon>Bacillota</taxon>
        <taxon>Clostridia</taxon>
        <taxon>Lachnospirales</taxon>
        <taxon>Lachnospiraceae</taxon>
        <taxon>Coprococcus</taxon>
    </lineage>
</organism>
<protein>
    <submittedName>
        <fullName evidence="1">PqqD family protein</fullName>
    </submittedName>
</protein>
<proteinExistence type="predicted"/>
<reference evidence="1 2" key="1">
    <citation type="submission" date="2020-08" db="EMBL/GenBank/DDBJ databases">
        <title>Genome public.</title>
        <authorList>
            <person name="Liu C."/>
            <person name="Sun Q."/>
        </authorList>
    </citation>
    <scope>NUCLEOTIDE SEQUENCE [LARGE SCALE GENOMIC DNA]</scope>
    <source>
        <strain evidence="1 2">NSJ-10</strain>
    </source>
</reference>
<gene>
    <name evidence="1" type="ORF">H8S09_00315</name>
</gene>
<name>A0A8I0ACS2_9FIRM</name>